<comment type="caution">
    <text evidence="2">The sequence shown here is derived from an EMBL/GenBank/DDBJ whole genome shotgun (WGS) entry which is preliminary data.</text>
</comment>
<gene>
    <name evidence="2" type="ORF">Tci_595411</name>
</gene>
<accession>A0A699JCL5</accession>
<evidence type="ECO:0000313" key="2">
    <source>
        <dbReference type="EMBL" id="GFA23439.1"/>
    </source>
</evidence>
<reference evidence="2" key="1">
    <citation type="journal article" date="2019" name="Sci. Rep.">
        <title>Draft genome of Tanacetum cinerariifolium, the natural source of mosquito coil.</title>
        <authorList>
            <person name="Yamashiro T."/>
            <person name="Shiraishi A."/>
            <person name="Satake H."/>
            <person name="Nakayama K."/>
        </authorList>
    </citation>
    <scope>NUCLEOTIDE SEQUENCE</scope>
</reference>
<sequence length="218" mass="25362">MDLENYKEGKSMQRPPIFEANCFIYWKNHFESYVKSKDIDFGILLFMIITNLPSNIKLIQYYYYITKTLDESFSSRNHVKKFLRALPTKWHPKVTTIKESTDLSTLPLDELIGNLKVYDVVLEKDLEISKNKKEKYKSLALKAIKVLSEEEATSSDSNDEEYVMAVRIKVKLEPDEWIKDSGYSRHMTGKKDLFSSYKTIDEGNVVFGGNTKSKIVEK</sequence>
<dbReference type="InterPro" id="IPR054722">
    <property type="entry name" value="PolX-like_BBD"/>
</dbReference>
<proteinExistence type="predicted"/>
<feature type="non-terminal residue" evidence="2">
    <location>
        <position position="218"/>
    </location>
</feature>
<feature type="domain" description="Retrovirus-related Pol polyprotein from transposon TNT 1-94-like beta-barrel" evidence="1">
    <location>
        <begin position="177"/>
        <end position="217"/>
    </location>
</feature>
<name>A0A699JCL5_TANCI</name>
<dbReference type="Pfam" id="PF22936">
    <property type="entry name" value="Pol_BBD"/>
    <property type="match status" value="1"/>
</dbReference>
<protein>
    <submittedName>
        <fullName evidence="2">Zf-CCHC domain-containing protein/DUF4219 domain-containing protein/UBN2 domain-containing protein</fullName>
    </submittedName>
</protein>
<dbReference type="AlphaFoldDB" id="A0A699JCL5"/>
<organism evidence="2">
    <name type="scientific">Tanacetum cinerariifolium</name>
    <name type="common">Dalmatian daisy</name>
    <name type="synonym">Chrysanthemum cinerariifolium</name>
    <dbReference type="NCBI Taxonomy" id="118510"/>
    <lineage>
        <taxon>Eukaryota</taxon>
        <taxon>Viridiplantae</taxon>
        <taxon>Streptophyta</taxon>
        <taxon>Embryophyta</taxon>
        <taxon>Tracheophyta</taxon>
        <taxon>Spermatophyta</taxon>
        <taxon>Magnoliopsida</taxon>
        <taxon>eudicotyledons</taxon>
        <taxon>Gunneridae</taxon>
        <taxon>Pentapetalae</taxon>
        <taxon>asterids</taxon>
        <taxon>campanulids</taxon>
        <taxon>Asterales</taxon>
        <taxon>Asteraceae</taxon>
        <taxon>Asteroideae</taxon>
        <taxon>Anthemideae</taxon>
        <taxon>Anthemidinae</taxon>
        <taxon>Tanacetum</taxon>
    </lineage>
</organism>
<dbReference type="EMBL" id="BKCJ010389957">
    <property type="protein sequence ID" value="GFA23439.1"/>
    <property type="molecule type" value="Genomic_DNA"/>
</dbReference>
<evidence type="ECO:0000259" key="1">
    <source>
        <dbReference type="Pfam" id="PF22936"/>
    </source>
</evidence>